<dbReference type="Proteomes" id="UP000274822">
    <property type="component" value="Unassembled WGS sequence"/>
</dbReference>
<dbReference type="PANTHER" id="PTHR45624:SF45">
    <property type="entry name" value="MITOCHONDRIAL CARRIER"/>
    <property type="match status" value="1"/>
</dbReference>
<evidence type="ECO:0000256" key="5">
    <source>
        <dbReference type="ARBA" id="ARBA00022737"/>
    </source>
</evidence>
<keyword evidence="5" id="KW-0677">Repeat</keyword>
<feature type="repeat" description="Solcar" evidence="9">
    <location>
        <begin position="12"/>
        <end position="98"/>
    </location>
</feature>
<dbReference type="SUPFAM" id="SSF103506">
    <property type="entry name" value="Mitochondrial carrier"/>
    <property type="match status" value="1"/>
</dbReference>
<keyword evidence="8 9" id="KW-0472">Membrane</keyword>
<evidence type="ECO:0000256" key="9">
    <source>
        <dbReference type="PROSITE-ProRule" id="PRU00282"/>
    </source>
</evidence>
<comment type="caution">
    <text evidence="12">The sequence shown here is derived from an EMBL/GenBank/DDBJ whole genome shotgun (WGS) entry which is preliminary data.</text>
</comment>
<keyword evidence="13" id="KW-1185">Reference proteome</keyword>
<dbReference type="InterPro" id="IPR050567">
    <property type="entry name" value="Mitochondrial_Carrier"/>
</dbReference>
<dbReference type="GO" id="GO:0000064">
    <property type="term" value="F:L-ornithine transmembrane transporter activity"/>
    <property type="evidence" value="ECO:0007669"/>
    <property type="project" value="TreeGrafter"/>
</dbReference>
<proteinExistence type="inferred from homology"/>
<protein>
    <submittedName>
        <fullName evidence="12">Mitochondrial carrier domain-containing protein</fullName>
    </submittedName>
</protein>
<dbReference type="PANTHER" id="PTHR45624">
    <property type="entry name" value="MITOCHONDRIAL BASIC AMINO ACIDS TRANSPORTER-RELATED"/>
    <property type="match status" value="1"/>
</dbReference>
<keyword evidence="4 9" id="KW-0812">Transmembrane</keyword>
<keyword evidence="6 11" id="KW-1133">Transmembrane helix</keyword>
<dbReference type="EMBL" id="RBNJ01010975">
    <property type="protein sequence ID" value="RUS26214.1"/>
    <property type="molecule type" value="Genomic_DNA"/>
</dbReference>
<evidence type="ECO:0000256" key="2">
    <source>
        <dbReference type="ARBA" id="ARBA00006375"/>
    </source>
</evidence>
<feature type="repeat" description="Solcar" evidence="9">
    <location>
        <begin position="210"/>
        <end position="295"/>
    </location>
</feature>
<comment type="subcellular location">
    <subcellularLocation>
        <location evidence="1">Mitochondrion membrane</location>
        <topology evidence="1">Multi-pass membrane protein</topology>
    </subcellularLocation>
</comment>
<dbReference type="InterPro" id="IPR023395">
    <property type="entry name" value="MCP_dom_sf"/>
</dbReference>
<evidence type="ECO:0000313" key="13">
    <source>
        <dbReference type="Proteomes" id="UP000274822"/>
    </source>
</evidence>
<evidence type="ECO:0000256" key="11">
    <source>
        <dbReference type="SAM" id="Phobius"/>
    </source>
</evidence>
<feature type="transmembrane region" description="Helical" evidence="11">
    <location>
        <begin position="69"/>
        <end position="91"/>
    </location>
</feature>
<keyword evidence="3 10" id="KW-0813">Transport</keyword>
<dbReference type="Gene3D" id="1.50.40.10">
    <property type="entry name" value="Mitochondrial carrier domain"/>
    <property type="match status" value="1"/>
</dbReference>
<dbReference type="InterPro" id="IPR018108">
    <property type="entry name" value="MCP_transmembrane"/>
</dbReference>
<dbReference type="PROSITE" id="PS50920">
    <property type="entry name" value="SOLCAR"/>
    <property type="match status" value="3"/>
</dbReference>
<dbReference type="GO" id="GO:0031966">
    <property type="term" value="C:mitochondrial membrane"/>
    <property type="evidence" value="ECO:0007669"/>
    <property type="project" value="UniProtKB-SubCell"/>
</dbReference>
<comment type="similarity">
    <text evidence="2 10">Belongs to the mitochondrial carrier (TC 2.A.29) family.</text>
</comment>
<dbReference type="AlphaFoldDB" id="A0A433Q8V6"/>
<dbReference type="GO" id="GO:1990575">
    <property type="term" value="P:mitochondrial L-ornithine transmembrane transport"/>
    <property type="evidence" value="ECO:0007669"/>
    <property type="project" value="TreeGrafter"/>
</dbReference>
<evidence type="ECO:0000256" key="10">
    <source>
        <dbReference type="RuleBase" id="RU000488"/>
    </source>
</evidence>
<sequence>MAEQQVIVKKVPGPWQDFLAGNFAGMAQVLVGQPLDTVKVRLQLDSGVGRFNGAIDCVVKTVRNEGFFALYKGMLSPLIGIGAVNSLLFAANSRFKALQQDYPNQVLSLSQIAIAGAGAGFVNTILSSPVELLKVRMQAQFGRAGTSTGGVTNYRGPFDVAGQLMRDHGVRRGLFQGFWITVLREIPGYAGFYTGFEAVKRAIVPDGKDPSTLQLMTAGAAGGIGYWTCCYPLDVVKSVVQNQAVPPKGPYILHTFRTIYQREGARAFFAGIPAAGATFTTYELTMRFFRDAGLD</sequence>
<feature type="transmembrane region" description="Helical" evidence="11">
    <location>
        <begin position="111"/>
        <end position="133"/>
    </location>
</feature>
<evidence type="ECO:0000256" key="7">
    <source>
        <dbReference type="ARBA" id="ARBA00023128"/>
    </source>
</evidence>
<evidence type="ECO:0000256" key="4">
    <source>
        <dbReference type="ARBA" id="ARBA00022692"/>
    </source>
</evidence>
<gene>
    <name evidence="12" type="ORF">BC938DRAFT_471070</name>
</gene>
<keyword evidence="7" id="KW-0496">Mitochondrion</keyword>
<evidence type="ECO:0000256" key="6">
    <source>
        <dbReference type="ARBA" id="ARBA00022989"/>
    </source>
</evidence>
<organism evidence="12 13">
    <name type="scientific">Jimgerdemannia flammicorona</name>
    <dbReference type="NCBI Taxonomy" id="994334"/>
    <lineage>
        <taxon>Eukaryota</taxon>
        <taxon>Fungi</taxon>
        <taxon>Fungi incertae sedis</taxon>
        <taxon>Mucoromycota</taxon>
        <taxon>Mucoromycotina</taxon>
        <taxon>Endogonomycetes</taxon>
        <taxon>Endogonales</taxon>
        <taxon>Endogonaceae</taxon>
        <taxon>Jimgerdemannia</taxon>
    </lineage>
</organism>
<evidence type="ECO:0000256" key="1">
    <source>
        <dbReference type="ARBA" id="ARBA00004225"/>
    </source>
</evidence>
<name>A0A433Q8V6_9FUNG</name>
<feature type="repeat" description="Solcar" evidence="9">
    <location>
        <begin position="107"/>
        <end position="202"/>
    </location>
</feature>
<accession>A0A433Q8V6</accession>
<evidence type="ECO:0000256" key="3">
    <source>
        <dbReference type="ARBA" id="ARBA00022448"/>
    </source>
</evidence>
<dbReference type="Pfam" id="PF00153">
    <property type="entry name" value="Mito_carr"/>
    <property type="match status" value="3"/>
</dbReference>
<evidence type="ECO:0000256" key="8">
    <source>
        <dbReference type="ARBA" id="ARBA00023136"/>
    </source>
</evidence>
<evidence type="ECO:0000313" key="12">
    <source>
        <dbReference type="EMBL" id="RUS26214.1"/>
    </source>
</evidence>
<reference evidence="12 13" key="1">
    <citation type="journal article" date="2018" name="New Phytol.">
        <title>Phylogenomics of Endogonaceae and evolution of mycorrhizas within Mucoromycota.</title>
        <authorList>
            <person name="Chang Y."/>
            <person name="Desiro A."/>
            <person name="Na H."/>
            <person name="Sandor L."/>
            <person name="Lipzen A."/>
            <person name="Clum A."/>
            <person name="Barry K."/>
            <person name="Grigoriev I.V."/>
            <person name="Martin F.M."/>
            <person name="Stajich J.E."/>
            <person name="Smith M.E."/>
            <person name="Bonito G."/>
            <person name="Spatafora J.W."/>
        </authorList>
    </citation>
    <scope>NUCLEOTIDE SEQUENCE [LARGE SCALE GENOMIC DNA]</scope>
    <source>
        <strain evidence="12 13">AD002</strain>
    </source>
</reference>